<gene>
    <name evidence="1" type="ORF">L1987_06242</name>
</gene>
<accession>A0ACB9JXQ7</accession>
<comment type="caution">
    <text evidence="1">The sequence shown here is derived from an EMBL/GenBank/DDBJ whole genome shotgun (WGS) entry which is preliminary data.</text>
</comment>
<proteinExistence type="predicted"/>
<evidence type="ECO:0000313" key="2">
    <source>
        <dbReference type="Proteomes" id="UP001056120"/>
    </source>
</evidence>
<evidence type="ECO:0000313" key="1">
    <source>
        <dbReference type="EMBL" id="KAI3824771.1"/>
    </source>
</evidence>
<reference evidence="1 2" key="2">
    <citation type="journal article" date="2022" name="Mol. Ecol. Resour.">
        <title>The genomes of chicory, endive, great burdock and yacon provide insights into Asteraceae paleo-polyploidization history and plant inulin production.</title>
        <authorList>
            <person name="Fan W."/>
            <person name="Wang S."/>
            <person name="Wang H."/>
            <person name="Wang A."/>
            <person name="Jiang F."/>
            <person name="Liu H."/>
            <person name="Zhao H."/>
            <person name="Xu D."/>
            <person name="Zhang Y."/>
        </authorList>
    </citation>
    <scope>NUCLEOTIDE SEQUENCE [LARGE SCALE GENOMIC DNA]</scope>
    <source>
        <strain evidence="2">cv. Yunnan</strain>
        <tissue evidence="1">Leaves</tissue>
    </source>
</reference>
<name>A0ACB9JXQ7_9ASTR</name>
<keyword evidence="2" id="KW-1185">Reference proteome</keyword>
<dbReference type="Proteomes" id="UP001056120">
    <property type="component" value="Linkage Group LG02"/>
</dbReference>
<reference evidence="2" key="1">
    <citation type="journal article" date="2022" name="Mol. Ecol. Resour.">
        <title>The genomes of chicory, endive, great burdock and yacon provide insights into Asteraceae palaeo-polyploidization history and plant inulin production.</title>
        <authorList>
            <person name="Fan W."/>
            <person name="Wang S."/>
            <person name="Wang H."/>
            <person name="Wang A."/>
            <person name="Jiang F."/>
            <person name="Liu H."/>
            <person name="Zhao H."/>
            <person name="Xu D."/>
            <person name="Zhang Y."/>
        </authorList>
    </citation>
    <scope>NUCLEOTIDE SEQUENCE [LARGE SCALE GENOMIC DNA]</scope>
    <source>
        <strain evidence="2">cv. Yunnan</strain>
    </source>
</reference>
<protein>
    <submittedName>
        <fullName evidence="1">Uncharacterized protein</fullName>
    </submittedName>
</protein>
<organism evidence="1 2">
    <name type="scientific">Smallanthus sonchifolius</name>
    <dbReference type="NCBI Taxonomy" id="185202"/>
    <lineage>
        <taxon>Eukaryota</taxon>
        <taxon>Viridiplantae</taxon>
        <taxon>Streptophyta</taxon>
        <taxon>Embryophyta</taxon>
        <taxon>Tracheophyta</taxon>
        <taxon>Spermatophyta</taxon>
        <taxon>Magnoliopsida</taxon>
        <taxon>eudicotyledons</taxon>
        <taxon>Gunneridae</taxon>
        <taxon>Pentapetalae</taxon>
        <taxon>asterids</taxon>
        <taxon>campanulids</taxon>
        <taxon>Asterales</taxon>
        <taxon>Asteraceae</taxon>
        <taxon>Asteroideae</taxon>
        <taxon>Heliantheae alliance</taxon>
        <taxon>Millerieae</taxon>
        <taxon>Smallanthus</taxon>
    </lineage>
</organism>
<sequence>MGSKQAWPISLQFGLEAHRHEYHIKPYRFLHIFLLSTADSSSNIFALRICVLYLLKFADENGNSIEQKAKVCS</sequence>
<dbReference type="EMBL" id="CM042019">
    <property type="protein sequence ID" value="KAI3824771.1"/>
    <property type="molecule type" value="Genomic_DNA"/>
</dbReference>